<reference evidence="1 2" key="1">
    <citation type="submission" date="2019-04" db="EMBL/GenBank/DDBJ databases">
        <title>An improved genome assembly and genetic linkage map for asparagus bean, Vigna unguiculata ssp. sesquipedialis.</title>
        <authorList>
            <person name="Xia Q."/>
            <person name="Zhang R."/>
            <person name="Dong Y."/>
        </authorList>
    </citation>
    <scope>NUCLEOTIDE SEQUENCE [LARGE SCALE GENOMIC DNA]</scope>
    <source>
        <tissue evidence="1">Leaf</tissue>
    </source>
</reference>
<proteinExistence type="predicted"/>
<name>A0A4D6MRF6_VIGUN</name>
<evidence type="ECO:0000313" key="2">
    <source>
        <dbReference type="Proteomes" id="UP000501690"/>
    </source>
</evidence>
<gene>
    <name evidence="1" type="ORF">DEO72_LG8g2133</name>
</gene>
<keyword evidence="2" id="KW-1185">Reference proteome</keyword>
<organism evidence="1 2">
    <name type="scientific">Vigna unguiculata</name>
    <name type="common">Cowpea</name>
    <dbReference type="NCBI Taxonomy" id="3917"/>
    <lineage>
        <taxon>Eukaryota</taxon>
        <taxon>Viridiplantae</taxon>
        <taxon>Streptophyta</taxon>
        <taxon>Embryophyta</taxon>
        <taxon>Tracheophyta</taxon>
        <taxon>Spermatophyta</taxon>
        <taxon>Magnoliopsida</taxon>
        <taxon>eudicotyledons</taxon>
        <taxon>Gunneridae</taxon>
        <taxon>Pentapetalae</taxon>
        <taxon>rosids</taxon>
        <taxon>fabids</taxon>
        <taxon>Fabales</taxon>
        <taxon>Fabaceae</taxon>
        <taxon>Papilionoideae</taxon>
        <taxon>50 kb inversion clade</taxon>
        <taxon>NPAAA clade</taxon>
        <taxon>indigoferoid/millettioid clade</taxon>
        <taxon>Phaseoleae</taxon>
        <taxon>Vigna</taxon>
    </lineage>
</organism>
<evidence type="ECO:0000313" key="1">
    <source>
        <dbReference type="EMBL" id="QCE04100.1"/>
    </source>
</evidence>
<sequence length="308" mass="34800">MVDANWCRFVVVVLARFFDVCVVVSLVHCVNGAGAGAVVRAWFRWWCAEMENGDGGARNKLPWWPKVGRWWNCGGGATEGEVREWWAAATMVMVGEEENYGYGFMCEIEEFMTWQDLTGQFGEWRIMTRGLFWLANFKRWGLPHGMIWASEARLSEMVMKLRVLSATSCPGELAQARWVSLSEVKGLAWARVPSLSEFMRNSMFVCACGYGMCLVVGHMMGMELVEFPSATNGRGVLSMVIACVGRTMSKELTMSGIGSQGWTTNDERTSANLRWKLLARSSIVKRSVEIHQIDNERRSSSRELSLKW</sequence>
<protein>
    <submittedName>
        <fullName evidence="1">Uncharacterized protein</fullName>
    </submittedName>
</protein>
<accession>A0A4D6MRF6</accession>
<dbReference type="EMBL" id="CP039352">
    <property type="protein sequence ID" value="QCE04100.1"/>
    <property type="molecule type" value="Genomic_DNA"/>
</dbReference>
<dbReference type="AlphaFoldDB" id="A0A4D6MRF6"/>
<dbReference type="Proteomes" id="UP000501690">
    <property type="component" value="Linkage Group LG8"/>
</dbReference>